<comment type="caution">
    <text evidence="1">The sequence shown here is derived from an EMBL/GenBank/DDBJ whole genome shotgun (WGS) entry which is preliminary data.</text>
</comment>
<dbReference type="AlphaFoldDB" id="A0A1R2CAF0"/>
<organism evidence="1 2">
    <name type="scientific">Stentor coeruleus</name>
    <dbReference type="NCBI Taxonomy" id="5963"/>
    <lineage>
        <taxon>Eukaryota</taxon>
        <taxon>Sar</taxon>
        <taxon>Alveolata</taxon>
        <taxon>Ciliophora</taxon>
        <taxon>Postciliodesmatophora</taxon>
        <taxon>Heterotrichea</taxon>
        <taxon>Heterotrichida</taxon>
        <taxon>Stentoridae</taxon>
        <taxon>Stentor</taxon>
    </lineage>
</organism>
<name>A0A1R2CAF0_9CILI</name>
<proteinExistence type="predicted"/>
<evidence type="ECO:0000313" key="2">
    <source>
        <dbReference type="Proteomes" id="UP000187209"/>
    </source>
</evidence>
<reference evidence="1 2" key="1">
    <citation type="submission" date="2016-11" db="EMBL/GenBank/DDBJ databases">
        <title>The macronuclear genome of Stentor coeruleus: a giant cell with tiny introns.</title>
        <authorList>
            <person name="Slabodnick M."/>
            <person name="Ruby J.G."/>
            <person name="Reiff S.B."/>
            <person name="Swart E.C."/>
            <person name="Gosai S."/>
            <person name="Prabakaran S."/>
            <person name="Witkowska E."/>
            <person name="Larue G.E."/>
            <person name="Fisher S."/>
            <person name="Freeman R.M."/>
            <person name="Gunawardena J."/>
            <person name="Chu W."/>
            <person name="Stover N.A."/>
            <person name="Gregory B.D."/>
            <person name="Nowacki M."/>
            <person name="Derisi J."/>
            <person name="Roy S.W."/>
            <person name="Marshall W.F."/>
            <person name="Sood P."/>
        </authorList>
    </citation>
    <scope>NUCLEOTIDE SEQUENCE [LARGE SCALE GENOMIC DNA]</scope>
    <source>
        <strain evidence="1">WM001</strain>
    </source>
</reference>
<evidence type="ECO:0000313" key="1">
    <source>
        <dbReference type="EMBL" id="OMJ85979.1"/>
    </source>
</evidence>
<accession>A0A1R2CAF0</accession>
<gene>
    <name evidence="1" type="ORF">SteCoe_12614</name>
</gene>
<keyword evidence="2" id="KW-1185">Reference proteome</keyword>
<protein>
    <submittedName>
        <fullName evidence="1">Uncharacterized protein</fullName>
    </submittedName>
</protein>
<dbReference type="Proteomes" id="UP000187209">
    <property type="component" value="Unassembled WGS sequence"/>
</dbReference>
<dbReference type="EMBL" id="MPUH01000220">
    <property type="protein sequence ID" value="OMJ85979.1"/>
    <property type="molecule type" value="Genomic_DNA"/>
</dbReference>
<sequence>MNAVYMLILQQSEMIKKISLEVQETYNKILQSTGKSLKTETDTETINEESTTLSLMMRFLCGNTCNHSFSLQLASDIPHPAYKERVFSLILNIVDLNGVKVHLQQNYVFKIMLYTADNPPKLLMINTSGVKIIRGTTEIEGNSIVIFKKIVVNEVSSHFRNGSFFLVVMAKDIDFIKPFVFPEFVVKARKTYKEFPKKKFKVDKNDRNPDDEDSQDN</sequence>